<dbReference type="SUPFAM" id="SSF48230">
    <property type="entry name" value="Chondroitin AC/alginate lyase"/>
    <property type="match status" value="1"/>
</dbReference>
<dbReference type="PANTHER" id="PTHR39210:SF1">
    <property type="entry name" value="HEPARIN-SULFATE LYASE"/>
    <property type="match status" value="1"/>
</dbReference>
<accession>A0A2C7AEH4</accession>
<proteinExistence type="predicted"/>
<evidence type="ECO:0000256" key="4">
    <source>
        <dbReference type="ARBA" id="ARBA00023239"/>
    </source>
</evidence>
<dbReference type="GO" id="GO:0042597">
    <property type="term" value="C:periplasmic space"/>
    <property type="evidence" value="ECO:0007669"/>
    <property type="project" value="UniProtKB-SubCell"/>
</dbReference>
<sequence>MAIQARNPEPSRMWLLADVACRLGPRALAHYGWHRLQRAAGLPQQALRDRPPLSAELLPAGLLPSGPLPPTAARPLAPARLLAPDGLLGPGALPPPPVLPPEAELRLRAALEALPGAVSHGPFPADAPALALDLFRPGDVRPVWEANRLACLPLLVQAARLWPEEGHQARLESRLADWAAANPPFRGPNWACGQEAALRVLHMALALMLAGQRRPGPAARGLLLLHARRIQATRAYARAQDNNHSISEPAGLLACGWLLEDGAMARRAARALAAATARLVAPDGGFAQLSTGYHRLLLDVLSVVEALRLHLGAPPLPAPFADRAAAAARWLARLVSARGALPALGHQDGSVFADLAAGGADDARGSVERAMRLFAGGSAGFAGEPGCRWLGLPEGMPVAARPAAWEAAGSRGWAAAGARGLLRAGPLRFRPGQADLLHFELWDGDRPLLTDAGTGAYNPPPGHEWWLDYFPSAAAHNTITFDEREPMPRLSRFLLARWPRMHALPDGAALRDGWGNAHQRRVRAEGRAWTVLDTVCGPFHGLTLRWRLGPGKWRLRPGGVDGPARLRVTADAPLRITLEKGWESPAYGVVRSCQVLTVRALAPATCLATQIQLD</sequence>
<dbReference type="Proteomes" id="UP000223527">
    <property type="component" value="Unassembled WGS sequence"/>
</dbReference>
<evidence type="ECO:0000256" key="3">
    <source>
        <dbReference type="ARBA" id="ARBA00022764"/>
    </source>
</evidence>
<comment type="caution">
    <text evidence="6">The sequence shown here is derived from an EMBL/GenBank/DDBJ whole genome shotgun (WGS) entry which is preliminary data.</text>
</comment>
<dbReference type="Gene3D" id="2.70.98.70">
    <property type="match status" value="1"/>
</dbReference>
<evidence type="ECO:0000256" key="1">
    <source>
        <dbReference type="ARBA" id="ARBA00004418"/>
    </source>
</evidence>
<evidence type="ECO:0000259" key="5">
    <source>
        <dbReference type="Pfam" id="PF07940"/>
    </source>
</evidence>
<dbReference type="AlphaFoldDB" id="A0A2C7AEH4"/>
<dbReference type="Pfam" id="PF07940">
    <property type="entry name" value="Hepar_II_III_C"/>
    <property type="match status" value="1"/>
</dbReference>
<dbReference type="RefSeq" id="WP_099095390.1">
    <property type="nucleotide sequence ID" value="NZ_PDNU01000015.1"/>
</dbReference>
<dbReference type="PANTHER" id="PTHR39210">
    <property type="entry name" value="HEPARIN-SULFATE LYASE"/>
    <property type="match status" value="1"/>
</dbReference>
<keyword evidence="3" id="KW-0574">Periplasm</keyword>
<reference evidence="6 7" key="1">
    <citation type="submission" date="2017-10" db="EMBL/GenBank/DDBJ databases">
        <authorList>
            <person name="Banno H."/>
            <person name="Chua N.-H."/>
        </authorList>
    </citation>
    <scope>NUCLEOTIDE SEQUENCE [LARGE SCALE GENOMIC DNA]</scope>
    <source>
        <strain evidence="6 7">YW11</strain>
    </source>
</reference>
<keyword evidence="7" id="KW-1185">Reference proteome</keyword>
<comment type="subcellular location">
    <subcellularLocation>
        <location evidence="1">Periplasm</location>
    </subcellularLocation>
</comment>
<dbReference type="InterPro" id="IPR012480">
    <property type="entry name" value="Hepar_II_III_C"/>
</dbReference>
<name>A0A2C7AEH4_9PROT</name>
<dbReference type="EMBL" id="PDNU01000015">
    <property type="protein sequence ID" value="PHK95057.1"/>
    <property type="molecule type" value="Genomic_DNA"/>
</dbReference>
<keyword evidence="2" id="KW-0732">Signal</keyword>
<evidence type="ECO:0000313" key="7">
    <source>
        <dbReference type="Proteomes" id="UP000223527"/>
    </source>
</evidence>
<keyword evidence="4" id="KW-0456">Lyase</keyword>
<organism evidence="6 7">
    <name type="scientific">Teichococcus rhizosphaerae</name>
    <dbReference type="NCBI Taxonomy" id="1335062"/>
    <lineage>
        <taxon>Bacteria</taxon>
        <taxon>Pseudomonadati</taxon>
        <taxon>Pseudomonadota</taxon>
        <taxon>Alphaproteobacteria</taxon>
        <taxon>Acetobacterales</taxon>
        <taxon>Roseomonadaceae</taxon>
        <taxon>Roseomonas</taxon>
    </lineage>
</organism>
<evidence type="ECO:0000256" key="2">
    <source>
        <dbReference type="ARBA" id="ARBA00022729"/>
    </source>
</evidence>
<dbReference type="Gene3D" id="1.50.10.100">
    <property type="entry name" value="Chondroitin AC/alginate lyase"/>
    <property type="match status" value="1"/>
</dbReference>
<evidence type="ECO:0000313" key="6">
    <source>
        <dbReference type="EMBL" id="PHK95057.1"/>
    </source>
</evidence>
<feature type="domain" description="Heparinase II/III-like C-terminal" evidence="5">
    <location>
        <begin position="421"/>
        <end position="588"/>
    </location>
</feature>
<gene>
    <name evidence="6" type="ORF">CR162_09915</name>
</gene>
<dbReference type="OrthoDB" id="9763014at2"/>
<dbReference type="InterPro" id="IPR008929">
    <property type="entry name" value="Chondroitin_lyas"/>
</dbReference>
<protein>
    <submittedName>
        <fullName evidence="6">Heparinase</fullName>
    </submittedName>
</protein>
<dbReference type="GO" id="GO:0016829">
    <property type="term" value="F:lyase activity"/>
    <property type="evidence" value="ECO:0007669"/>
    <property type="project" value="UniProtKB-KW"/>
</dbReference>